<accession>A0A6A6ITE7</accession>
<dbReference type="GeneID" id="54574134"/>
<evidence type="ECO:0000313" key="1">
    <source>
        <dbReference type="EMBL" id="KAF2253599.1"/>
    </source>
</evidence>
<protein>
    <submittedName>
        <fullName evidence="1">Uncharacterized protein</fullName>
    </submittedName>
</protein>
<gene>
    <name evidence="1" type="ORF">BU26DRAFT_225780</name>
</gene>
<sequence length="113" mass="12286">MLLKGLRRSYQAHCSSTLAIGGQQWCGCELPWHTVLHAIVELSGFGKRVLVTLHGTEAGFGRDGALPVRAAIHAVRVRVVSKATRPRVVCVSDVLIRRDRLGERGRGRLAGHG</sequence>
<proteinExistence type="predicted"/>
<evidence type="ECO:0000313" key="2">
    <source>
        <dbReference type="Proteomes" id="UP000800094"/>
    </source>
</evidence>
<organism evidence="1 2">
    <name type="scientific">Trematosphaeria pertusa</name>
    <dbReference type="NCBI Taxonomy" id="390896"/>
    <lineage>
        <taxon>Eukaryota</taxon>
        <taxon>Fungi</taxon>
        <taxon>Dikarya</taxon>
        <taxon>Ascomycota</taxon>
        <taxon>Pezizomycotina</taxon>
        <taxon>Dothideomycetes</taxon>
        <taxon>Pleosporomycetidae</taxon>
        <taxon>Pleosporales</taxon>
        <taxon>Massarineae</taxon>
        <taxon>Trematosphaeriaceae</taxon>
        <taxon>Trematosphaeria</taxon>
    </lineage>
</organism>
<dbReference type="EMBL" id="ML987191">
    <property type="protein sequence ID" value="KAF2253599.1"/>
    <property type="molecule type" value="Genomic_DNA"/>
</dbReference>
<dbReference type="RefSeq" id="XP_033688603.1">
    <property type="nucleotide sequence ID" value="XM_033820804.1"/>
</dbReference>
<name>A0A6A6ITE7_9PLEO</name>
<dbReference type="Proteomes" id="UP000800094">
    <property type="component" value="Unassembled WGS sequence"/>
</dbReference>
<keyword evidence="2" id="KW-1185">Reference proteome</keyword>
<dbReference type="AlphaFoldDB" id="A0A6A6ITE7"/>
<reference evidence="1" key="1">
    <citation type="journal article" date="2020" name="Stud. Mycol.">
        <title>101 Dothideomycetes genomes: a test case for predicting lifestyles and emergence of pathogens.</title>
        <authorList>
            <person name="Haridas S."/>
            <person name="Albert R."/>
            <person name="Binder M."/>
            <person name="Bloem J."/>
            <person name="Labutti K."/>
            <person name="Salamov A."/>
            <person name="Andreopoulos B."/>
            <person name="Baker S."/>
            <person name="Barry K."/>
            <person name="Bills G."/>
            <person name="Bluhm B."/>
            <person name="Cannon C."/>
            <person name="Castanera R."/>
            <person name="Culley D."/>
            <person name="Daum C."/>
            <person name="Ezra D."/>
            <person name="Gonzalez J."/>
            <person name="Henrissat B."/>
            <person name="Kuo A."/>
            <person name="Liang C."/>
            <person name="Lipzen A."/>
            <person name="Lutzoni F."/>
            <person name="Magnuson J."/>
            <person name="Mondo S."/>
            <person name="Nolan M."/>
            <person name="Ohm R."/>
            <person name="Pangilinan J."/>
            <person name="Park H.-J."/>
            <person name="Ramirez L."/>
            <person name="Alfaro M."/>
            <person name="Sun H."/>
            <person name="Tritt A."/>
            <person name="Yoshinaga Y."/>
            <person name="Zwiers L.-H."/>
            <person name="Turgeon B."/>
            <person name="Goodwin S."/>
            <person name="Spatafora J."/>
            <person name="Crous P."/>
            <person name="Grigoriev I."/>
        </authorList>
    </citation>
    <scope>NUCLEOTIDE SEQUENCE</scope>
    <source>
        <strain evidence="1">CBS 122368</strain>
    </source>
</reference>